<comment type="similarity">
    <text evidence="7 10">Belongs to the fluoride channel Fluc/FEX (TC 1.A.43) family.</text>
</comment>
<feature type="binding site" evidence="10">
    <location>
        <position position="80"/>
    </location>
    <ligand>
        <name>Na(+)</name>
        <dbReference type="ChEBI" id="CHEBI:29101"/>
        <note>structural</note>
    </ligand>
</feature>
<feature type="binding site" evidence="10">
    <location>
        <position position="83"/>
    </location>
    <ligand>
        <name>Na(+)</name>
        <dbReference type="ChEBI" id="CHEBI:29101"/>
        <note>structural</note>
    </ligand>
</feature>
<dbReference type="GO" id="GO:0140114">
    <property type="term" value="P:cellular detoxification of fluoride"/>
    <property type="evidence" value="ECO:0007669"/>
    <property type="project" value="UniProtKB-UniRule"/>
</dbReference>
<comment type="caution">
    <text evidence="11">The sequence shown here is derived from an EMBL/GenBank/DDBJ whole genome shotgun (WGS) entry which is preliminary data.</text>
</comment>
<protein>
    <recommendedName>
        <fullName evidence="10">Fluoride-specific ion channel FluC</fullName>
    </recommendedName>
</protein>
<dbReference type="GO" id="GO:0046872">
    <property type="term" value="F:metal ion binding"/>
    <property type="evidence" value="ECO:0007669"/>
    <property type="project" value="UniProtKB-KW"/>
</dbReference>
<proteinExistence type="inferred from homology"/>
<accession>A0A5C8UUK3</accession>
<evidence type="ECO:0000256" key="5">
    <source>
        <dbReference type="ARBA" id="ARBA00023136"/>
    </source>
</evidence>
<dbReference type="AlphaFoldDB" id="A0A5C8UUK3"/>
<evidence type="ECO:0000256" key="2">
    <source>
        <dbReference type="ARBA" id="ARBA00022475"/>
    </source>
</evidence>
<keyword evidence="3 10" id="KW-0812">Transmembrane</keyword>
<dbReference type="GO" id="GO:0005886">
    <property type="term" value="C:plasma membrane"/>
    <property type="evidence" value="ECO:0007669"/>
    <property type="project" value="UniProtKB-SubCell"/>
</dbReference>
<feature type="transmembrane region" description="Helical" evidence="10">
    <location>
        <begin position="38"/>
        <end position="58"/>
    </location>
</feature>
<comment type="activity regulation">
    <text evidence="10">Na(+) is not transported, but it plays an essential structural role and its presence is essential for fluoride channel function.</text>
</comment>
<keyword evidence="2 10" id="KW-1003">Cell membrane</keyword>
<evidence type="ECO:0000256" key="8">
    <source>
        <dbReference type="ARBA" id="ARBA00035585"/>
    </source>
</evidence>
<keyword evidence="10" id="KW-0813">Transport</keyword>
<dbReference type="GO" id="GO:0062054">
    <property type="term" value="F:fluoride channel activity"/>
    <property type="evidence" value="ECO:0007669"/>
    <property type="project" value="UniProtKB-UniRule"/>
</dbReference>
<keyword evidence="10" id="KW-0406">Ion transport</keyword>
<evidence type="ECO:0000256" key="7">
    <source>
        <dbReference type="ARBA" id="ARBA00035120"/>
    </source>
</evidence>
<dbReference type="PANTHER" id="PTHR28259:SF1">
    <property type="entry name" value="FLUORIDE EXPORT PROTEIN 1-RELATED"/>
    <property type="match status" value="1"/>
</dbReference>
<keyword evidence="6 10" id="KW-0407">Ion channel</keyword>
<comment type="subcellular location">
    <subcellularLocation>
        <location evidence="1 10">Cell membrane</location>
        <topology evidence="1 10">Multi-pass membrane protein</topology>
    </subcellularLocation>
</comment>
<evidence type="ECO:0000256" key="4">
    <source>
        <dbReference type="ARBA" id="ARBA00022989"/>
    </source>
</evidence>
<comment type="function">
    <text evidence="9 10">Fluoride-specific ion channel. Important for reducing fluoride concentration in the cell, thus reducing its toxicity.</text>
</comment>
<dbReference type="PANTHER" id="PTHR28259">
    <property type="entry name" value="FLUORIDE EXPORT PROTEIN 1-RELATED"/>
    <property type="match status" value="1"/>
</dbReference>
<keyword evidence="4 10" id="KW-1133">Transmembrane helix</keyword>
<dbReference type="InterPro" id="IPR003691">
    <property type="entry name" value="FluC"/>
</dbReference>
<dbReference type="HAMAP" id="MF_00454">
    <property type="entry name" value="FluC"/>
    <property type="match status" value="1"/>
</dbReference>
<organism evidence="11 12">
    <name type="scientific">Lacisediminihabitans profunda</name>
    <dbReference type="NCBI Taxonomy" id="2594790"/>
    <lineage>
        <taxon>Bacteria</taxon>
        <taxon>Bacillati</taxon>
        <taxon>Actinomycetota</taxon>
        <taxon>Actinomycetes</taxon>
        <taxon>Micrococcales</taxon>
        <taxon>Microbacteriaceae</taxon>
        <taxon>Lacisediminihabitans</taxon>
    </lineage>
</organism>
<keyword evidence="10" id="KW-0479">Metal-binding</keyword>
<keyword evidence="5 10" id="KW-0472">Membrane</keyword>
<evidence type="ECO:0000256" key="1">
    <source>
        <dbReference type="ARBA" id="ARBA00004651"/>
    </source>
</evidence>
<reference evidence="11 12" key="1">
    <citation type="submission" date="2019-08" db="EMBL/GenBank/DDBJ databases">
        <title>Bacterial whole genome sequence for Glaciihabitans sp. CHu50b-6-2.</title>
        <authorList>
            <person name="Jin L."/>
        </authorList>
    </citation>
    <scope>NUCLEOTIDE SEQUENCE [LARGE SCALE GENOMIC DNA]</scope>
    <source>
        <strain evidence="11 12">CHu50b-6-2</strain>
    </source>
</reference>
<evidence type="ECO:0000256" key="6">
    <source>
        <dbReference type="ARBA" id="ARBA00023303"/>
    </source>
</evidence>
<evidence type="ECO:0000256" key="3">
    <source>
        <dbReference type="ARBA" id="ARBA00022692"/>
    </source>
</evidence>
<dbReference type="Proteomes" id="UP000321379">
    <property type="component" value="Unassembled WGS sequence"/>
</dbReference>
<comment type="catalytic activity">
    <reaction evidence="8">
        <text>fluoride(in) = fluoride(out)</text>
        <dbReference type="Rhea" id="RHEA:76159"/>
        <dbReference type="ChEBI" id="CHEBI:17051"/>
    </reaction>
    <physiologicalReaction direction="left-to-right" evidence="8">
        <dbReference type="Rhea" id="RHEA:76160"/>
    </physiologicalReaction>
</comment>
<dbReference type="Pfam" id="PF02537">
    <property type="entry name" value="CRCB"/>
    <property type="match status" value="1"/>
</dbReference>
<name>A0A5C8UUK3_9MICO</name>
<feature type="transmembrane region" description="Helical" evidence="10">
    <location>
        <begin position="70"/>
        <end position="98"/>
    </location>
</feature>
<evidence type="ECO:0000313" key="11">
    <source>
        <dbReference type="EMBL" id="TXN31630.1"/>
    </source>
</evidence>
<evidence type="ECO:0000256" key="9">
    <source>
        <dbReference type="ARBA" id="ARBA00049940"/>
    </source>
</evidence>
<gene>
    <name evidence="10" type="primary">fluC</name>
    <name evidence="10" type="synonym">crcB</name>
    <name evidence="11" type="ORF">FVP33_07105</name>
</gene>
<dbReference type="EMBL" id="VRMG01000005">
    <property type="protein sequence ID" value="TXN31630.1"/>
    <property type="molecule type" value="Genomic_DNA"/>
</dbReference>
<evidence type="ECO:0000256" key="10">
    <source>
        <dbReference type="HAMAP-Rule" id="MF_00454"/>
    </source>
</evidence>
<keyword evidence="10" id="KW-0915">Sodium</keyword>
<feature type="transmembrane region" description="Helical" evidence="10">
    <location>
        <begin position="104"/>
        <end position="125"/>
    </location>
</feature>
<keyword evidence="12" id="KW-1185">Reference proteome</keyword>
<sequence length="140" mass="14235">MHLRWRYLGLVAAGGAVGTALREALSLLLPPVEGIDVAVLGINIVGAFLLGVLLEHLARRGADEGGRRTARLLLGTGVLGGFTTYSALAVDTSLLFAADRGWPALAYGLGSVLVGALAAWAGITVSAAAGRARRSTGDGE</sequence>
<evidence type="ECO:0000313" key="12">
    <source>
        <dbReference type="Proteomes" id="UP000321379"/>
    </source>
</evidence>